<proteinExistence type="predicted"/>
<dbReference type="STRING" id="39947.A0A0P0XKJ0"/>
<evidence type="ECO:0000256" key="1">
    <source>
        <dbReference type="SAM" id="MobiDB-lite"/>
    </source>
</evidence>
<organism evidence="2 3">
    <name type="scientific">Oryza sativa subsp. japonica</name>
    <name type="common">Rice</name>
    <dbReference type="NCBI Taxonomy" id="39947"/>
    <lineage>
        <taxon>Eukaryota</taxon>
        <taxon>Viridiplantae</taxon>
        <taxon>Streptophyta</taxon>
        <taxon>Embryophyta</taxon>
        <taxon>Tracheophyta</taxon>
        <taxon>Spermatophyta</taxon>
        <taxon>Magnoliopsida</taxon>
        <taxon>Liliopsida</taxon>
        <taxon>Poales</taxon>
        <taxon>Poaceae</taxon>
        <taxon>BOP clade</taxon>
        <taxon>Oryzoideae</taxon>
        <taxon>Oryzeae</taxon>
        <taxon>Oryzinae</taxon>
        <taxon>Oryza</taxon>
        <taxon>Oryza sativa</taxon>
    </lineage>
</organism>
<name>A0A0P0XKJ0_ORYSJ</name>
<protein>
    <submittedName>
        <fullName evidence="2">Os09g0259000 protein</fullName>
    </submittedName>
</protein>
<feature type="non-terminal residue" evidence="2">
    <location>
        <position position="1"/>
    </location>
</feature>
<dbReference type="EMBL" id="AP014965">
    <property type="protein sequence ID" value="BAT07096.1"/>
    <property type="molecule type" value="Genomic_DNA"/>
</dbReference>
<dbReference type="PaxDb" id="39947-A0A0P0XKJ0"/>
<dbReference type="InParanoid" id="A0A0P0XKJ0"/>
<reference evidence="2 3" key="3">
    <citation type="journal article" date="2013" name="Rice">
        <title>Improvement of the Oryza sativa Nipponbare reference genome using next generation sequence and optical map data.</title>
        <authorList>
            <person name="Kawahara Y."/>
            <person name="de la Bastide M."/>
            <person name="Hamilton J.P."/>
            <person name="Kanamori H."/>
            <person name="McCombie W.R."/>
            <person name="Ouyang S."/>
            <person name="Schwartz D.C."/>
            <person name="Tanaka T."/>
            <person name="Wu J."/>
            <person name="Zhou S."/>
            <person name="Childs K.L."/>
            <person name="Davidson R.M."/>
            <person name="Lin H."/>
            <person name="Quesada-Ocampo L."/>
            <person name="Vaillancourt B."/>
            <person name="Sakai H."/>
            <person name="Lee S.S."/>
            <person name="Kim J."/>
            <person name="Numa H."/>
            <person name="Itoh T."/>
            <person name="Buell C.R."/>
            <person name="Matsumoto T."/>
        </authorList>
    </citation>
    <scope>NUCLEOTIDE SEQUENCE [LARGE SCALE GENOMIC DNA]</scope>
    <source>
        <strain evidence="3">cv. Nipponbare</strain>
    </source>
</reference>
<reference evidence="2 3" key="2">
    <citation type="journal article" date="2013" name="Plant Cell Physiol.">
        <title>Rice Annotation Project Database (RAP-DB): an integrative and interactive database for rice genomics.</title>
        <authorList>
            <person name="Sakai H."/>
            <person name="Lee S.S."/>
            <person name="Tanaka T."/>
            <person name="Numa H."/>
            <person name="Kim J."/>
            <person name="Kawahara Y."/>
            <person name="Wakimoto H."/>
            <person name="Yang C.C."/>
            <person name="Iwamoto M."/>
            <person name="Abe T."/>
            <person name="Yamada Y."/>
            <person name="Muto A."/>
            <person name="Inokuchi H."/>
            <person name="Ikemura T."/>
            <person name="Matsumoto T."/>
            <person name="Sasaki T."/>
            <person name="Itoh T."/>
        </authorList>
    </citation>
    <scope>NUCLEOTIDE SEQUENCE [LARGE SCALE GENOMIC DNA]</scope>
    <source>
        <strain evidence="3">cv. Nipponbare</strain>
    </source>
</reference>
<accession>A0A0P0XKJ0</accession>
<gene>
    <name evidence="2" type="ordered locus">Os09g0259000</name>
    <name evidence="2" type="ORF">OSNPB_090259000</name>
</gene>
<dbReference type="Proteomes" id="UP000059680">
    <property type="component" value="Chromosome 9"/>
</dbReference>
<evidence type="ECO:0000313" key="3">
    <source>
        <dbReference type="Proteomes" id="UP000059680"/>
    </source>
</evidence>
<keyword evidence="3" id="KW-1185">Reference proteome</keyword>
<dbReference type="AlphaFoldDB" id="A0A0P0XKJ0"/>
<reference evidence="3" key="1">
    <citation type="journal article" date="2005" name="Nature">
        <title>The map-based sequence of the rice genome.</title>
        <authorList>
            <consortium name="International rice genome sequencing project (IRGSP)"/>
            <person name="Matsumoto T."/>
            <person name="Wu J."/>
            <person name="Kanamori H."/>
            <person name="Katayose Y."/>
            <person name="Fujisawa M."/>
            <person name="Namiki N."/>
            <person name="Mizuno H."/>
            <person name="Yamamoto K."/>
            <person name="Antonio B.A."/>
            <person name="Baba T."/>
            <person name="Sakata K."/>
            <person name="Nagamura Y."/>
            <person name="Aoki H."/>
            <person name="Arikawa K."/>
            <person name="Arita K."/>
            <person name="Bito T."/>
            <person name="Chiden Y."/>
            <person name="Fujitsuka N."/>
            <person name="Fukunaka R."/>
            <person name="Hamada M."/>
            <person name="Harada C."/>
            <person name="Hayashi A."/>
            <person name="Hijishita S."/>
            <person name="Honda M."/>
            <person name="Hosokawa S."/>
            <person name="Ichikawa Y."/>
            <person name="Idonuma A."/>
            <person name="Iijima M."/>
            <person name="Ikeda M."/>
            <person name="Ikeno M."/>
            <person name="Ito K."/>
            <person name="Ito S."/>
            <person name="Ito T."/>
            <person name="Ito Y."/>
            <person name="Ito Y."/>
            <person name="Iwabuchi A."/>
            <person name="Kamiya K."/>
            <person name="Karasawa W."/>
            <person name="Kurita K."/>
            <person name="Katagiri S."/>
            <person name="Kikuta A."/>
            <person name="Kobayashi H."/>
            <person name="Kobayashi N."/>
            <person name="Machita K."/>
            <person name="Maehara T."/>
            <person name="Masukawa M."/>
            <person name="Mizubayashi T."/>
            <person name="Mukai Y."/>
            <person name="Nagasaki H."/>
            <person name="Nagata Y."/>
            <person name="Naito S."/>
            <person name="Nakashima M."/>
            <person name="Nakama Y."/>
            <person name="Nakamichi Y."/>
            <person name="Nakamura M."/>
            <person name="Meguro A."/>
            <person name="Negishi M."/>
            <person name="Ohta I."/>
            <person name="Ohta T."/>
            <person name="Okamoto M."/>
            <person name="Ono N."/>
            <person name="Saji S."/>
            <person name="Sakaguchi M."/>
            <person name="Sakai K."/>
            <person name="Shibata M."/>
            <person name="Shimokawa T."/>
            <person name="Song J."/>
            <person name="Takazaki Y."/>
            <person name="Terasawa K."/>
            <person name="Tsugane M."/>
            <person name="Tsuji K."/>
            <person name="Ueda S."/>
            <person name="Waki K."/>
            <person name="Yamagata H."/>
            <person name="Yamamoto M."/>
            <person name="Yamamoto S."/>
            <person name="Yamane H."/>
            <person name="Yoshiki S."/>
            <person name="Yoshihara R."/>
            <person name="Yukawa K."/>
            <person name="Zhong H."/>
            <person name="Yano M."/>
            <person name="Yuan Q."/>
            <person name="Ouyang S."/>
            <person name="Liu J."/>
            <person name="Jones K.M."/>
            <person name="Gansberger K."/>
            <person name="Moffat K."/>
            <person name="Hill J."/>
            <person name="Bera J."/>
            <person name="Fadrosh D."/>
            <person name="Jin S."/>
            <person name="Johri S."/>
            <person name="Kim M."/>
            <person name="Overton L."/>
            <person name="Reardon M."/>
            <person name="Tsitrin T."/>
            <person name="Vuong H."/>
            <person name="Weaver B."/>
            <person name="Ciecko A."/>
            <person name="Tallon L."/>
            <person name="Jackson J."/>
            <person name="Pai G."/>
            <person name="Aken S.V."/>
            <person name="Utterback T."/>
            <person name="Reidmuller S."/>
            <person name="Feldblyum T."/>
            <person name="Hsiao J."/>
            <person name="Zismann V."/>
            <person name="Iobst S."/>
            <person name="de Vazeille A.R."/>
            <person name="Buell C.R."/>
            <person name="Ying K."/>
            <person name="Li Y."/>
            <person name="Lu T."/>
            <person name="Huang Y."/>
            <person name="Zhao Q."/>
            <person name="Feng Q."/>
            <person name="Zhang L."/>
            <person name="Zhu J."/>
            <person name="Weng Q."/>
            <person name="Mu J."/>
            <person name="Lu Y."/>
            <person name="Fan D."/>
            <person name="Liu Y."/>
            <person name="Guan J."/>
            <person name="Zhang Y."/>
            <person name="Yu S."/>
            <person name="Liu X."/>
            <person name="Zhang Y."/>
            <person name="Hong G."/>
            <person name="Han B."/>
            <person name="Choisne N."/>
            <person name="Demange N."/>
            <person name="Orjeda G."/>
            <person name="Samain S."/>
            <person name="Cattolico L."/>
            <person name="Pelletier E."/>
            <person name="Couloux A."/>
            <person name="Segurens B."/>
            <person name="Wincker P."/>
            <person name="D'Hont A."/>
            <person name="Scarpelli C."/>
            <person name="Weissenbach J."/>
            <person name="Salanoubat M."/>
            <person name="Quetier F."/>
            <person name="Yu Y."/>
            <person name="Kim H.R."/>
            <person name="Rambo T."/>
            <person name="Currie J."/>
            <person name="Collura K."/>
            <person name="Luo M."/>
            <person name="Yang T."/>
            <person name="Ammiraju J.S.S."/>
            <person name="Engler F."/>
            <person name="Soderlund C."/>
            <person name="Wing R.A."/>
            <person name="Palmer L.E."/>
            <person name="de la Bastide M."/>
            <person name="Spiegel L."/>
            <person name="Nascimento L."/>
            <person name="Zutavern T."/>
            <person name="O'Shaughnessy A."/>
            <person name="Dike S."/>
            <person name="Dedhia N."/>
            <person name="Preston R."/>
            <person name="Balija V."/>
            <person name="McCombie W.R."/>
            <person name="Chow T."/>
            <person name="Chen H."/>
            <person name="Chung M."/>
            <person name="Chen C."/>
            <person name="Shaw J."/>
            <person name="Wu H."/>
            <person name="Hsiao K."/>
            <person name="Chao Y."/>
            <person name="Chu M."/>
            <person name="Cheng C."/>
            <person name="Hour A."/>
            <person name="Lee P."/>
            <person name="Lin S."/>
            <person name="Lin Y."/>
            <person name="Liou J."/>
            <person name="Liu S."/>
            <person name="Hsing Y."/>
            <person name="Raghuvanshi S."/>
            <person name="Mohanty A."/>
            <person name="Bharti A.K."/>
            <person name="Gaur A."/>
            <person name="Gupta V."/>
            <person name="Kumar D."/>
            <person name="Ravi V."/>
            <person name="Vij S."/>
            <person name="Kapur A."/>
            <person name="Khurana P."/>
            <person name="Khurana P."/>
            <person name="Khurana J.P."/>
            <person name="Tyagi A.K."/>
            <person name="Gaikwad K."/>
            <person name="Singh A."/>
            <person name="Dalal V."/>
            <person name="Srivastava S."/>
            <person name="Dixit A."/>
            <person name="Pal A.K."/>
            <person name="Ghazi I.A."/>
            <person name="Yadav M."/>
            <person name="Pandit A."/>
            <person name="Bhargava A."/>
            <person name="Sureshbabu K."/>
            <person name="Batra K."/>
            <person name="Sharma T.R."/>
            <person name="Mohapatra T."/>
            <person name="Singh N.K."/>
            <person name="Messing J."/>
            <person name="Nelson A.B."/>
            <person name="Fuks G."/>
            <person name="Kavchok S."/>
            <person name="Keizer G."/>
            <person name="Linton E."/>
            <person name="Llaca V."/>
            <person name="Song R."/>
            <person name="Tanyolac B."/>
            <person name="Young S."/>
            <person name="Ho-Il K."/>
            <person name="Hahn J.H."/>
            <person name="Sangsakoo G."/>
            <person name="Vanavichit A."/>
            <person name="de Mattos Luiz.A.T."/>
            <person name="Zimmer P.D."/>
            <person name="Malone G."/>
            <person name="Dellagostin O."/>
            <person name="de Oliveira A.C."/>
            <person name="Bevan M."/>
            <person name="Bancroft I."/>
            <person name="Minx P."/>
            <person name="Cordum H."/>
            <person name="Wilson R."/>
            <person name="Cheng Z."/>
            <person name="Jin W."/>
            <person name="Jiang J."/>
            <person name="Leong S.A."/>
            <person name="Iwama H."/>
            <person name="Gojobori T."/>
            <person name="Itoh T."/>
            <person name="Niimura Y."/>
            <person name="Fujii Y."/>
            <person name="Habara T."/>
            <person name="Sakai H."/>
            <person name="Sato Y."/>
            <person name="Wilson G."/>
            <person name="Kumar K."/>
            <person name="McCouch S."/>
            <person name="Juretic N."/>
            <person name="Hoen D."/>
            <person name="Wright S."/>
            <person name="Bruskiewich R."/>
            <person name="Bureau T."/>
            <person name="Miyao A."/>
            <person name="Hirochika H."/>
            <person name="Nishikawa T."/>
            <person name="Kadowaki K."/>
            <person name="Sugiura M."/>
            <person name="Burr B."/>
            <person name="Sasaki T."/>
        </authorList>
    </citation>
    <scope>NUCLEOTIDE SEQUENCE [LARGE SCALE GENOMIC DNA]</scope>
    <source>
        <strain evidence="3">cv. Nipponbare</strain>
    </source>
</reference>
<feature type="region of interest" description="Disordered" evidence="1">
    <location>
        <begin position="69"/>
        <end position="95"/>
    </location>
</feature>
<dbReference type="Gene3D" id="3.40.50.2000">
    <property type="entry name" value="Glycogen Phosphorylase B"/>
    <property type="match status" value="1"/>
</dbReference>
<dbReference type="Gramene" id="Os09t0259000-00">
    <property type="protein sequence ID" value="Os09t0259000-00"/>
    <property type="gene ID" value="Os09g0259000"/>
</dbReference>
<sequence>PCSPAMYYHYLHGFEELVMEHTGEPEFTVAMPGLPPMAIRDLPSFFTDLDDTRLSAAFHGVQTTIEQLDIDRQSGSSSGIAGAKKPWCSSTPSRN</sequence>
<evidence type="ECO:0000313" key="2">
    <source>
        <dbReference type="EMBL" id="BAT07096.1"/>
    </source>
</evidence>